<organism evidence="2 3">
    <name type="scientific">Pristionchus fissidentatus</name>
    <dbReference type="NCBI Taxonomy" id="1538716"/>
    <lineage>
        <taxon>Eukaryota</taxon>
        <taxon>Metazoa</taxon>
        <taxon>Ecdysozoa</taxon>
        <taxon>Nematoda</taxon>
        <taxon>Chromadorea</taxon>
        <taxon>Rhabditida</taxon>
        <taxon>Rhabditina</taxon>
        <taxon>Diplogasteromorpha</taxon>
        <taxon>Diplogasteroidea</taxon>
        <taxon>Neodiplogasteridae</taxon>
        <taxon>Pristionchus</taxon>
    </lineage>
</organism>
<evidence type="ECO:0000313" key="2">
    <source>
        <dbReference type="EMBL" id="GMT36149.1"/>
    </source>
</evidence>
<evidence type="ECO:0000313" key="3">
    <source>
        <dbReference type="Proteomes" id="UP001432322"/>
    </source>
</evidence>
<accession>A0AAV5WZP5</accession>
<gene>
    <name evidence="2" type="ORF">PFISCL1PPCAC_27446</name>
</gene>
<feature type="chain" id="PRO_5043596413" evidence="1">
    <location>
        <begin position="17"/>
        <end position="101"/>
    </location>
</feature>
<protein>
    <submittedName>
        <fullName evidence="2">Uncharacterized protein</fullName>
    </submittedName>
</protein>
<keyword evidence="3" id="KW-1185">Reference proteome</keyword>
<evidence type="ECO:0000256" key="1">
    <source>
        <dbReference type="SAM" id="SignalP"/>
    </source>
</evidence>
<reference evidence="2" key="1">
    <citation type="submission" date="2023-10" db="EMBL/GenBank/DDBJ databases">
        <title>Genome assembly of Pristionchus species.</title>
        <authorList>
            <person name="Yoshida K."/>
            <person name="Sommer R.J."/>
        </authorList>
    </citation>
    <scope>NUCLEOTIDE SEQUENCE</scope>
    <source>
        <strain evidence="2">RS5133</strain>
    </source>
</reference>
<sequence length="101" mass="10937">MAPLFLLLLSSSTVLGCFLNSCPYRRYGRNSGCSECGENGVGLCSGLYKCCTFSNCFIDVQCRENSVCEKDVCKIGDKGGTCKKNGLCCTDTSCQMSMQCF</sequence>
<comment type="caution">
    <text evidence="2">The sequence shown here is derived from an EMBL/GenBank/DDBJ whole genome shotgun (WGS) entry which is preliminary data.</text>
</comment>
<dbReference type="Proteomes" id="UP001432322">
    <property type="component" value="Unassembled WGS sequence"/>
</dbReference>
<keyword evidence="1" id="KW-0732">Signal</keyword>
<proteinExistence type="predicted"/>
<feature type="signal peptide" evidence="1">
    <location>
        <begin position="1"/>
        <end position="16"/>
    </location>
</feature>
<dbReference type="EMBL" id="BTSY01000007">
    <property type="protein sequence ID" value="GMT36149.1"/>
    <property type="molecule type" value="Genomic_DNA"/>
</dbReference>
<dbReference type="AlphaFoldDB" id="A0AAV5WZP5"/>
<name>A0AAV5WZP5_9BILA</name>